<name>A0A220U218_9BACI</name>
<keyword evidence="3" id="KW-1185">Reference proteome</keyword>
<proteinExistence type="predicted"/>
<dbReference type="KEGG" id="vil:CFK37_07600"/>
<evidence type="ECO:0000256" key="1">
    <source>
        <dbReference type="SAM" id="Phobius"/>
    </source>
</evidence>
<dbReference type="AlphaFoldDB" id="A0A220U218"/>
<dbReference type="RefSeq" id="WP_089061292.1">
    <property type="nucleotide sequence ID" value="NZ_CP022315.1"/>
</dbReference>
<keyword evidence="1" id="KW-0472">Membrane</keyword>
<keyword evidence="1" id="KW-0812">Transmembrane</keyword>
<feature type="transmembrane region" description="Helical" evidence="1">
    <location>
        <begin position="63"/>
        <end position="81"/>
    </location>
</feature>
<dbReference type="OrthoDB" id="2973734at2"/>
<evidence type="ECO:0000313" key="2">
    <source>
        <dbReference type="EMBL" id="ASK62032.1"/>
    </source>
</evidence>
<reference evidence="2 3" key="1">
    <citation type="submission" date="2017-07" db="EMBL/GenBank/DDBJ databases">
        <title>Virgibacillus sp. LM2416.</title>
        <authorList>
            <person name="Tak E.J."/>
            <person name="Bae J.-W."/>
        </authorList>
    </citation>
    <scope>NUCLEOTIDE SEQUENCE [LARGE SCALE GENOMIC DNA]</scope>
    <source>
        <strain evidence="2 3">LM2416</strain>
    </source>
</reference>
<organism evidence="2 3">
    <name type="scientific">Virgibacillus phasianinus</name>
    <dbReference type="NCBI Taxonomy" id="2017483"/>
    <lineage>
        <taxon>Bacteria</taxon>
        <taxon>Bacillati</taxon>
        <taxon>Bacillota</taxon>
        <taxon>Bacilli</taxon>
        <taxon>Bacillales</taxon>
        <taxon>Bacillaceae</taxon>
        <taxon>Virgibacillus</taxon>
    </lineage>
</organism>
<dbReference type="EMBL" id="CP022315">
    <property type="protein sequence ID" value="ASK62032.1"/>
    <property type="molecule type" value="Genomic_DNA"/>
</dbReference>
<protein>
    <submittedName>
        <fullName evidence="2">Uncharacterized protein</fullName>
    </submittedName>
</protein>
<accession>A0A220U218</accession>
<sequence length="83" mass="9659">MRHPYEKFIRLELLTLILAVIAGIVVLIKGFIFLAIVLIYLIACALCCEAMIELHTHNRNKAFKHFIQVILLFVFTTYIVFHL</sequence>
<gene>
    <name evidence="2" type="ORF">CFK37_07600</name>
</gene>
<dbReference type="Proteomes" id="UP000198312">
    <property type="component" value="Chromosome"/>
</dbReference>
<feature type="transmembrane region" description="Helical" evidence="1">
    <location>
        <begin position="31"/>
        <end position="51"/>
    </location>
</feature>
<evidence type="ECO:0000313" key="3">
    <source>
        <dbReference type="Proteomes" id="UP000198312"/>
    </source>
</evidence>
<keyword evidence="1" id="KW-1133">Transmembrane helix</keyword>